<gene>
    <name evidence="4" type="ORF">Lalb_Chr03g0033631</name>
</gene>
<feature type="compositionally biased region" description="Basic and acidic residues" evidence="1">
    <location>
        <begin position="188"/>
        <end position="197"/>
    </location>
</feature>
<evidence type="ECO:0000259" key="2">
    <source>
        <dbReference type="Pfam" id="PF04782"/>
    </source>
</evidence>
<protein>
    <recommendedName>
        <fullName evidence="6">DUF632 domain-containing protein</fullName>
    </recommendedName>
</protein>
<reference evidence="5" key="1">
    <citation type="journal article" date="2020" name="Nat. Commun.">
        <title>Genome sequence of the cluster root forming white lupin.</title>
        <authorList>
            <person name="Hufnagel B."/>
            <person name="Marques A."/>
            <person name="Soriano A."/>
            <person name="Marques L."/>
            <person name="Divol F."/>
            <person name="Doumas P."/>
            <person name="Sallet E."/>
            <person name="Mancinotti D."/>
            <person name="Carrere S."/>
            <person name="Marande W."/>
            <person name="Arribat S."/>
            <person name="Keller J."/>
            <person name="Huneau C."/>
            <person name="Blein T."/>
            <person name="Aime D."/>
            <person name="Laguerre M."/>
            <person name="Taylor J."/>
            <person name="Schubert V."/>
            <person name="Nelson M."/>
            <person name="Geu-Flores F."/>
            <person name="Crespi M."/>
            <person name="Gallardo-Guerrero K."/>
            <person name="Delaux P.-M."/>
            <person name="Salse J."/>
            <person name="Berges H."/>
            <person name="Guyot R."/>
            <person name="Gouzy J."/>
            <person name="Peret B."/>
        </authorList>
    </citation>
    <scope>NUCLEOTIDE SEQUENCE [LARGE SCALE GENOMIC DNA]</scope>
    <source>
        <strain evidence="5">cv. Amiga</strain>
    </source>
</reference>
<dbReference type="Pfam" id="PF04782">
    <property type="entry name" value="DUF632"/>
    <property type="match status" value="1"/>
</dbReference>
<organism evidence="4 5">
    <name type="scientific">Lupinus albus</name>
    <name type="common">White lupine</name>
    <name type="synonym">Lupinus termis</name>
    <dbReference type="NCBI Taxonomy" id="3870"/>
    <lineage>
        <taxon>Eukaryota</taxon>
        <taxon>Viridiplantae</taxon>
        <taxon>Streptophyta</taxon>
        <taxon>Embryophyta</taxon>
        <taxon>Tracheophyta</taxon>
        <taxon>Spermatophyta</taxon>
        <taxon>Magnoliopsida</taxon>
        <taxon>eudicotyledons</taxon>
        <taxon>Gunneridae</taxon>
        <taxon>Pentapetalae</taxon>
        <taxon>rosids</taxon>
        <taxon>fabids</taxon>
        <taxon>Fabales</taxon>
        <taxon>Fabaceae</taxon>
        <taxon>Papilionoideae</taxon>
        <taxon>50 kb inversion clade</taxon>
        <taxon>genistoids sensu lato</taxon>
        <taxon>core genistoids</taxon>
        <taxon>Genisteae</taxon>
        <taxon>Lupinus</taxon>
    </lineage>
</organism>
<evidence type="ECO:0000313" key="5">
    <source>
        <dbReference type="Proteomes" id="UP000447434"/>
    </source>
</evidence>
<comment type="caution">
    <text evidence="4">The sequence shown here is derived from an EMBL/GenBank/DDBJ whole genome shotgun (WGS) entry which is preliminary data.</text>
</comment>
<keyword evidence="5" id="KW-1185">Reference proteome</keyword>
<dbReference type="PANTHER" id="PTHR21450:SF19">
    <property type="entry name" value="F5M15.15"/>
    <property type="match status" value="1"/>
</dbReference>
<dbReference type="Proteomes" id="UP000447434">
    <property type="component" value="Chromosome 3"/>
</dbReference>
<dbReference type="InterPro" id="IPR006868">
    <property type="entry name" value="DUF630"/>
</dbReference>
<feature type="domain" description="DUF630" evidence="3">
    <location>
        <begin position="29"/>
        <end position="84"/>
    </location>
</feature>
<dbReference type="Pfam" id="PF04783">
    <property type="entry name" value="DUF630"/>
    <property type="match status" value="1"/>
</dbReference>
<evidence type="ECO:0008006" key="6">
    <source>
        <dbReference type="Google" id="ProtNLM"/>
    </source>
</evidence>
<feature type="domain" description="DUF632" evidence="2">
    <location>
        <begin position="245"/>
        <end position="555"/>
    </location>
</feature>
<evidence type="ECO:0000259" key="3">
    <source>
        <dbReference type="Pfam" id="PF04783"/>
    </source>
</evidence>
<evidence type="ECO:0000256" key="1">
    <source>
        <dbReference type="SAM" id="MobiDB-lite"/>
    </source>
</evidence>
<dbReference type="AlphaFoldDB" id="A0A6A4QT88"/>
<accession>A0A6A4QT88</accession>
<feature type="compositionally biased region" description="Basic and acidic residues" evidence="1">
    <location>
        <begin position="204"/>
        <end position="218"/>
    </location>
</feature>
<dbReference type="PANTHER" id="PTHR21450">
    <property type="entry name" value="PROTEIN ALTERED PHOSPHATE STARVATION RESPONSE 1"/>
    <property type="match status" value="1"/>
</dbReference>
<feature type="region of interest" description="Disordered" evidence="1">
    <location>
        <begin position="182"/>
        <end position="231"/>
    </location>
</feature>
<dbReference type="InterPro" id="IPR006867">
    <property type="entry name" value="DUF632"/>
</dbReference>
<dbReference type="EMBL" id="WOCE01000003">
    <property type="protein sequence ID" value="KAE9617271.1"/>
    <property type="molecule type" value="Genomic_DNA"/>
</dbReference>
<proteinExistence type="predicted"/>
<sequence length="664" mass="76188">MPLIKFQFKCDIISQHNLKKTEISHIIQMGCNTSTLDGVPVIAMCHDRCKYIDEALRQSYVLADAHVAHFNSLTTLGTVLHTFFLQYSNNQRECDNDNDNVAININLDKSESSKPSPLHSESYVTLHSDSEVDDTEQFFNPSRYDTSPLDNVAFRNYPPPSPPPAWDFLSLFESFEKYQVPYSPPNRNIEEEKEKGKKTSCGKGDGRREDGEGEKNKEGNSGVKKSFSQKEVTLEEHEVKSVKGLSETMKEIQILFETASRSGKPVLELLDVGRLRYHRDITFNSACKIMQMFTPSKPLSMVNCMEFGLGSGYQGGVDVENGLRYGNLCSTLKKLCMWEKKLYDEVKAEEKLRILHEKKCRQLKRMKKKDADAHNVDSVQTFIEALGTKIKISFQVVDKISNTICKLREEELWPQINTFIFRFHGMWKDLLECYRCQYKVIAEARSLGVSSFNKKVNNSHLDEAIKLKSELQNWNLSFSDWIYAQKSHVKALNGWLLRCLMYEPEEIPDGDSPFSPERLDAPPVFVICTKWSRAMDNLSEKEVIEAANGFIVRVNMLLEKHIADLQQNLTLDKELERKVQILERQEQKMQKVVNTRQRKMDPVDTDADAVHHGQLVDTVCLQSGLEHIFAAMERYTATTASAYEELCQLIEKNRHVLGEKNNIH</sequence>
<dbReference type="OrthoDB" id="658187at2759"/>
<name>A0A6A4QT88_LUPAL</name>
<evidence type="ECO:0000313" key="4">
    <source>
        <dbReference type="EMBL" id="KAE9617271.1"/>
    </source>
</evidence>
<feature type="region of interest" description="Disordered" evidence="1">
    <location>
        <begin position="108"/>
        <end position="144"/>
    </location>
</feature>